<evidence type="ECO:0000313" key="5">
    <source>
        <dbReference type="EMBL" id="KAF6148287.1"/>
    </source>
</evidence>
<feature type="compositionally biased region" description="Polar residues" evidence="2">
    <location>
        <begin position="163"/>
        <end position="175"/>
    </location>
</feature>
<dbReference type="Gene3D" id="3.40.50.410">
    <property type="entry name" value="von Willebrand factor, type A domain"/>
    <property type="match status" value="1"/>
</dbReference>
<dbReference type="Proteomes" id="UP000541444">
    <property type="component" value="Unassembled WGS sequence"/>
</dbReference>
<dbReference type="EMBL" id="JACGCM010001854">
    <property type="protein sequence ID" value="KAF6148287.1"/>
    <property type="molecule type" value="Genomic_DNA"/>
</dbReference>
<evidence type="ECO:0000259" key="4">
    <source>
        <dbReference type="Pfam" id="PF04811"/>
    </source>
</evidence>
<dbReference type="GO" id="GO:0006886">
    <property type="term" value="P:intracellular protein transport"/>
    <property type="evidence" value="ECO:0007669"/>
    <property type="project" value="InterPro"/>
</dbReference>
<dbReference type="GO" id="GO:0030127">
    <property type="term" value="C:COPII vesicle coat"/>
    <property type="evidence" value="ECO:0007669"/>
    <property type="project" value="InterPro"/>
</dbReference>
<accession>A0A7J7M0B1</accession>
<feature type="domain" description="Zinc finger Sec23/Sec24-type" evidence="3">
    <location>
        <begin position="373"/>
        <end position="411"/>
    </location>
</feature>
<dbReference type="InterPro" id="IPR006895">
    <property type="entry name" value="Znf_Sec23_Sec24"/>
</dbReference>
<dbReference type="GO" id="GO:0008270">
    <property type="term" value="F:zinc ion binding"/>
    <property type="evidence" value="ECO:0007669"/>
    <property type="project" value="InterPro"/>
</dbReference>
<comment type="caution">
    <text evidence="5">The sequence shown here is derived from an EMBL/GenBank/DDBJ whole genome shotgun (WGS) entry which is preliminary data.</text>
</comment>
<proteinExistence type="inferred from homology"/>
<dbReference type="InterPro" id="IPR050550">
    <property type="entry name" value="SEC23_SEC24_subfamily"/>
</dbReference>
<dbReference type="Pfam" id="PF04811">
    <property type="entry name" value="Sec23_trunk"/>
    <property type="match status" value="1"/>
</dbReference>
<dbReference type="PANTHER" id="PTHR13803">
    <property type="entry name" value="SEC24-RELATED PROTEIN"/>
    <property type="match status" value="1"/>
</dbReference>
<reference evidence="5 6" key="1">
    <citation type="journal article" date="2020" name="IScience">
        <title>Genome Sequencing of the Endangered Kingdonia uniflora (Circaeasteraceae, Ranunculales) Reveals Potential Mechanisms of Evolutionary Specialization.</title>
        <authorList>
            <person name="Sun Y."/>
            <person name="Deng T."/>
            <person name="Zhang A."/>
            <person name="Moore M.J."/>
            <person name="Landis J.B."/>
            <person name="Lin N."/>
            <person name="Zhang H."/>
            <person name="Zhang X."/>
            <person name="Huang J."/>
            <person name="Zhang X."/>
            <person name="Sun H."/>
            <person name="Wang H."/>
        </authorList>
    </citation>
    <scope>NUCLEOTIDE SEQUENCE [LARGE SCALE GENOMIC DNA]</scope>
    <source>
        <strain evidence="5">TB1705</strain>
        <tissue evidence="5">Leaf</tissue>
    </source>
</reference>
<evidence type="ECO:0000313" key="6">
    <source>
        <dbReference type="Proteomes" id="UP000541444"/>
    </source>
</evidence>
<dbReference type="SUPFAM" id="SSF53300">
    <property type="entry name" value="vWA-like"/>
    <property type="match status" value="1"/>
</dbReference>
<dbReference type="GO" id="GO:0070971">
    <property type="term" value="C:endoplasmic reticulum exit site"/>
    <property type="evidence" value="ECO:0007669"/>
    <property type="project" value="TreeGrafter"/>
</dbReference>
<dbReference type="Gene3D" id="2.60.40.1670">
    <property type="entry name" value="beta-sandwich domain of Sec23/24"/>
    <property type="match status" value="1"/>
</dbReference>
<dbReference type="SUPFAM" id="SSF81995">
    <property type="entry name" value="beta-sandwich domain of Sec23/24"/>
    <property type="match status" value="1"/>
</dbReference>
<comment type="similarity">
    <text evidence="1">Belongs to the SEC23/SEC24 family. SEC24 subfamily.</text>
</comment>
<dbReference type="OrthoDB" id="49016at2759"/>
<dbReference type="Pfam" id="PF04810">
    <property type="entry name" value="zf-Sec23_Sec24"/>
    <property type="match status" value="1"/>
</dbReference>
<dbReference type="PANTHER" id="PTHR13803:SF4">
    <property type="entry name" value="SECRETORY 24CD, ISOFORM C"/>
    <property type="match status" value="1"/>
</dbReference>
<dbReference type="InterPro" id="IPR006896">
    <property type="entry name" value="Sec23/24_trunk_dom"/>
</dbReference>
<evidence type="ECO:0000256" key="2">
    <source>
        <dbReference type="SAM" id="MobiDB-lite"/>
    </source>
</evidence>
<keyword evidence="6" id="KW-1185">Reference proteome</keyword>
<dbReference type="SUPFAM" id="SSF82919">
    <property type="entry name" value="Zn-finger domain of Sec23/24"/>
    <property type="match status" value="1"/>
</dbReference>
<dbReference type="GO" id="GO:0000149">
    <property type="term" value="F:SNARE binding"/>
    <property type="evidence" value="ECO:0007669"/>
    <property type="project" value="TreeGrafter"/>
</dbReference>
<feature type="domain" description="Sec23/Sec24 trunk" evidence="4">
    <location>
        <begin position="514"/>
        <end position="550"/>
    </location>
</feature>
<dbReference type="GO" id="GO:0090110">
    <property type="term" value="P:COPII-coated vesicle cargo loading"/>
    <property type="evidence" value="ECO:0007669"/>
    <property type="project" value="TreeGrafter"/>
</dbReference>
<dbReference type="InterPro" id="IPR036174">
    <property type="entry name" value="Znf_Sec23_Sec24_sf"/>
</dbReference>
<protein>
    <submittedName>
        <fullName evidence="5">Uncharacterized protein</fullName>
    </submittedName>
</protein>
<evidence type="ECO:0000259" key="3">
    <source>
        <dbReference type="Pfam" id="PF04810"/>
    </source>
</evidence>
<sequence length="560" mass="59766">MASPGVQRPGLPSTIPSSSGPRPLQFTAPGSSGLQPPLFTVPGSSGSRPAPFGAPSYMSSPLSASPPSSILPPSALPSSIYSNASPLSHPVQELSSFPRAGPPPPRPPQASGRPIGPPFSQTPSFGPRPSLGALPSTGRTVPGPSAQSPMTSGPPFLARATHPSFTNSQHPQSMVESRGLRLGQTLSPFPVNPPSVSPLDYASQPSLPFSVNNQGMPPLPPPPYGHTMTSTHPPQGPPPGGAYIQPPGMYGLPPVVTPEIGCQFPLPGGRRSGSSKIDHNQILRPIPVSSAAAFETWPGVQPNSLPPASSDYVVKDTGNCSPRYMRCSINQIPCTGDLLSTSSMPLTLMVQPLALPHPSDEPIQVIDFGDIGPIRCSRCKGYINPFMKFVDQGKRFICNLCGFMDETPRDYHCNLGPDNRRRDVDDRPELCRGTVEFVATKEYMKMFTAKDVEDIQKKKAIRPSRLEKASWASQDNKFCGLELSYAVMLLRIFFALESVSNSPSRVPSLEVRDPMPAVFFFLVDVSMNAIQTGATAAACSGISQAITDLPVRLHLELLLN</sequence>
<feature type="compositionally biased region" description="Low complexity" evidence="2">
    <location>
        <begin position="54"/>
        <end position="82"/>
    </location>
</feature>
<feature type="region of interest" description="Disordered" evidence="2">
    <location>
        <begin position="1"/>
        <end position="177"/>
    </location>
</feature>
<organism evidence="5 6">
    <name type="scientific">Kingdonia uniflora</name>
    <dbReference type="NCBI Taxonomy" id="39325"/>
    <lineage>
        <taxon>Eukaryota</taxon>
        <taxon>Viridiplantae</taxon>
        <taxon>Streptophyta</taxon>
        <taxon>Embryophyta</taxon>
        <taxon>Tracheophyta</taxon>
        <taxon>Spermatophyta</taxon>
        <taxon>Magnoliopsida</taxon>
        <taxon>Ranunculales</taxon>
        <taxon>Circaeasteraceae</taxon>
        <taxon>Kingdonia</taxon>
    </lineage>
</organism>
<dbReference type="InterPro" id="IPR036465">
    <property type="entry name" value="vWFA_dom_sf"/>
</dbReference>
<name>A0A7J7M0B1_9MAGN</name>
<evidence type="ECO:0000256" key="1">
    <source>
        <dbReference type="ARBA" id="ARBA00008334"/>
    </source>
</evidence>
<dbReference type="AlphaFoldDB" id="A0A7J7M0B1"/>
<dbReference type="Gene3D" id="2.30.30.380">
    <property type="entry name" value="Zn-finger domain of Sec23/24"/>
    <property type="match status" value="1"/>
</dbReference>
<gene>
    <name evidence="5" type="ORF">GIB67_012062</name>
</gene>